<protein>
    <submittedName>
        <fullName evidence="2">Epoxide hydrolase N-terminal domain-containing protein</fullName>
    </submittedName>
</protein>
<dbReference type="PROSITE" id="PS51257">
    <property type="entry name" value="PROKAR_LIPOPROTEIN"/>
    <property type="match status" value="1"/>
</dbReference>
<dbReference type="InterPro" id="IPR042100">
    <property type="entry name" value="Bug_dom1"/>
</dbReference>
<comment type="caution">
    <text evidence="2">The sequence shown here is derived from an EMBL/GenBank/DDBJ whole genome shotgun (WGS) entry which is preliminary data.</text>
</comment>
<dbReference type="GO" id="GO:0016787">
    <property type="term" value="F:hydrolase activity"/>
    <property type="evidence" value="ECO:0007669"/>
    <property type="project" value="UniProtKB-KW"/>
</dbReference>
<evidence type="ECO:0000256" key="1">
    <source>
        <dbReference type="SAM" id="SignalP"/>
    </source>
</evidence>
<accession>A0ABU4BJW3</accession>
<dbReference type="Proteomes" id="UP001185755">
    <property type="component" value="Unassembled WGS sequence"/>
</dbReference>
<sequence length="190" mass="20115">MIAKRSILSVMFAATLVLTGCTDSGPDTDPASTYDSVPYPDGPVTMTAGADPGSGFDLTIRSVVDALQKEKIVETALPVQNRPGGSGADYLATIVEDHRSADDQFMTITEPPAPFVVDVPQSEFDDFSFREVEKQLASFPQYIVEIDGQRIHYLGPLEVGTAAAAADDLPAGIRIVTPAPMIAGRAKANS</sequence>
<feature type="signal peptide" evidence="1">
    <location>
        <begin position="1"/>
        <end position="19"/>
    </location>
</feature>
<gene>
    <name evidence="2" type="ORF">R3P96_23770</name>
</gene>
<reference evidence="2 3" key="1">
    <citation type="submission" date="2023-10" db="EMBL/GenBank/DDBJ databases">
        <title>Development of a sustainable strategy for remediation of hydrocarbon-contaminated territories based on the waste exchange concept.</title>
        <authorList>
            <person name="Krivoruchko A."/>
        </authorList>
    </citation>
    <scope>NUCLEOTIDE SEQUENCE [LARGE SCALE GENOMIC DNA]</scope>
    <source>
        <strain evidence="2 3">IEGM 1323</strain>
    </source>
</reference>
<feature type="chain" id="PRO_5045961397" evidence="1">
    <location>
        <begin position="20"/>
        <end position="190"/>
    </location>
</feature>
<keyword evidence="2" id="KW-0378">Hydrolase</keyword>
<dbReference type="RefSeq" id="WP_317566419.1">
    <property type="nucleotide sequence ID" value="NZ_JAWLJX010000013.1"/>
</dbReference>
<dbReference type="EMBL" id="JAWLJX010000013">
    <property type="protein sequence ID" value="MDV6264368.1"/>
    <property type="molecule type" value="Genomic_DNA"/>
</dbReference>
<proteinExistence type="predicted"/>
<organism evidence="2 3">
    <name type="scientific">Rhodococcoides yunnanense</name>
    <dbReference type="NCBI Taxonomy" id="278209"/>
    <lineage>
        <taxon>Bacteria</taxon>
        <taxon>Bacillati</taxon>
        <taxon>Actinomycetota</taxon>
        <taxon>Actinomycetes</taxon>
        <taxon>Mycobacteriales</taxon>
        <taxon>Nocardiaceae</taxon>
        <taxon>Rhodococcoides</taxon>
    </lineage>
</organism>
<keyword evidence="1" id="KW-0732">Signal</keyword>
<dbReference type="Gene3D" id="3.40.190.150">
    <property type="entry name" value="Bordetella uptake gene, domain 1"/>
    <property type="match status" value="1"/>
</dbReference>
<keyword evidence="3" id="KW-1185">Reference proteome</keyword>
<name>A0ABU4BJW3_9NOCA</name>
<evidence type="ECO:0000313" key="2">
    <source>
        <dbReference type="EMBL" id="MDV6264368.1"/>
    </source>
</evidence>
<evidence type="ECO:0000313" key="3">
    <source>
        <dbReference type="Proteomes" id="UP001185755"/>
    </source>
</evidence>